<feature type="region of interest" description="Disordered" evidence="1">
    <location>
        <begin position="1"/>
        <end position="49"/>
    </location>
</feature>
<reference evidence="2" key="1">
    <citation type="submission" date="2007-07" db="EMBL/GenBank/DDBJ databases">
        <title>PCAP assembly of the Caenorhabditis remanei genome.</title>
        <authorList>
            <consortium name="The Caenorhabditis remanei Sequencing Consortium"/>
            <person name="Wilson R.K."/>
        </authorList>
    </citation>
    <scope>NUCLEOTIDE SEQUENCE [LARGE SCALE GENOMIC DNA]</scope>
    <source>
        <strain evidence="2">PB4641</strain>
    </source>
</reference>
<dbReference type="Proteomes" id="UP000008281">
    <property type="component" value="Unassembled WGS sequence"/>
</dbReference>
<dbReference type="HOGENOM" id="CLU_3144260_0_0_1"/>
<proteinExistence type="predicted"/>
<evidence type="ECO:0000313" key="3">
    <source>
        <dbReference type="Proteomes" id="UP000008281"/>
    </source>
</evidence>
<name>E3NFG6_CAERE</name>
<gene>
    <name evidence="2" type="ORF">CRE_18244</name>
</gene>
<sequence length="49" mass="5917">MVEEAGDMNVRITMGARSVSQRTREINDNDNRKRRIRTRRFDSETDREF</sequence>
<evidence type="ECO:0000256" key="1">
    <source>
        <dbReference type="SAM" id="MobiDB-lite"/>
    </source>
</evidence>
<keyword evidence="3" id="KW-1185">Reference proteome</keyword>
<protein>
    <submittedName>
        <fullName evidence="2">Uncharacterized protein</fullName>
    </submittedName>
</protein>
<feature type="compositionally biased region" description="Basic and acidic residues" evidence="1">
    <location>
        <begin position="22"/>
        <end position="31"/>
    </location>
</feature>
<dbReference type="EMBL" id="DS268637">
    <property type="protein sequence ID" value="EFO96096.1"/>
    <property type="molecule type" value="Genomic_DNA"/>
</dbReference>
<feature type="compositionally biased region" description="Basic and acidic residues" evidence="1">
    <location>
        <begin position="39"/>
        <end position="49"/>
    </location>
</feature>
<organism evidence="3">
    <name type="scientific">Caenorhabditis remanei</name>
    <name type="common">Caenorhabditis vulgaris</name>
    <dbReference type="NCBI Taxonomy" id="31234"/>
    <lineage>
        <taxon>Eukaryota</taxon>
        <taxon>Metazoa</taxon>
        <taxon>Ecdysozoa</taxon>
        <taxon>Nematoda</taxon>
        <taxon>Chromadorea</taxon>
        <taxon>Rhabditida</taxon>
        <taxon>Rhabditina</taxon>
        <taxon>Rhabditomorpha</taxon>
        <taxon>Rhabditoidea</taxon>
        <taxon>Rhabditidae</taxon>
        <taxon>Peloderinae</taxon>
        <taxon>Caenorhabditis</taxon>
    </lineage>
</organism>
<dbReference type="AlphaFoldDB" id="E3NFG6"/>
<accession>E3NFG6</accession>
<dbReference type="InParanoid" id="E3NFG6"/>
<evidence type="ECO:0000313" key="2">
    <source>
        <dbReference type="EMBL" id="EFO96096.1"/>
    </source>
</evidence>